<sequence length="175" mass="19943">MSSTQKSQPTPKPTKDKENNAKKASQSLENLVNGRNEQTFRDIKGNSCESTKAKIIYHQQKSNSIDSDGGPQRNPKVVMRRFSDHILYDSQKNTPQSQPPDVSTTPPTQSLGNIQQAPVQNKMVKWGTLNKFDEKNYVTNDTKLKHKKKYDEMEFEEFEVLDPNGECYDSLNSCK</sequence>
<evidence type="ECO:0000313" key="3">
    <source>
        <dbReference type="Proteomes" id="UP000092461"/>
    </source>
</evidence>
<reference evidence="2" key="1">
    <citation type="submission" date="2020-05" db="UniProtKB">
        <authorList>
            <consortium name="EnsemblMetazoa"/>
        </authorList>
    </citation>
    <scope>IDENTIFICATION</scope>
    <source>
        <strain evidence="2">Jacobina</strain>
    </source>
</reference>
<feature type="compositionally biased region" description="Polar residues" evidence="1">
    <location>
        <begin position="90"/>
        <end position="119"/>
    </location>
</feature>
<evidence type="ECO:0000313" key="2">
    <source>
        <dbReference type="EnsemblMetazoa" id="LLOJ009622-PA"/>
    </source>
</evidence>
<accession>A0A1B0CX86</accession>
<dbReference type="EMBL" id="AJWK01033410">
    <property type="status" value="NOT_ANNOTATED_CDS"/>
    <property type="molecule type" value="Genomic_DNA"/>
</dbReference>
<feature type="compositionally biased region" description="Polar residues" evidence="1">
    <location>
        <begin position="22"/>
        <end position="37"/>
    </location>
</feature>
<feature type="region of interest" description="Disordered" evidence="1">
    <location>
        <begin position="1"/>
        <end position="119"/>
    </location>
</feature>
<keyword evidence="3" id="KW-1185">Reference proteome</keyword>
<dbReference type="VEuPathDB" id="VectorBase:LLONM1_001990"/>
<dbReference type="Proteomes" id="UP000092461">
    <property type="component" value="Unassembled WGS sequence"/>
</dbReference>
<dbReference type="EnsemblMetazoa" id="LLOJ009622-RA">
    <property type="protein sequence ID" value="LLOJ009622-PA"/>
    <property type="gene ID" value="LLOJ009622"/>
</dbReference>
<dbReference type="VEuPathDB" id="VectorBase:LLOJ009622"/>
<protein>
    <submittedName>
        <fullName evidence="2">Uncharacterized protein</fullName>
    </submittedName>
</protein>
<name>A0A1B0CX86_LUTLO</name>
<proteinExistence type="predicted"/>
<dbReference type="AlphaFoldDB" id="A0A1B0CX86"/>
<organism evidence="2 3">
    <name type="scientific">Lutzomyia longipalpis</name>
    <name type="common">Sand fly</name>
    <dbReference type="NCBI Taxonomy" id="7200"/>
    <lineage>
        <taxon>Eukaryota</taxon>
        <taxon>Metazoa</taxon>
        <taxon>Ecdysozoa</taxon>
        <taxon>Arthropoda</taxon>
        <taxon>Hexapoda</taxon>
        <taxon>Insecta</taxon>
        <taxon>Pterygota</taxon>
        <taxon>Neoptera</taxon>
        <taxon>Endopterygota</taxon>
        <taxon>Diptera</taxon>
        <taxon>Nematocera</taxon>
        <taxon>Psychodoidea</taxon>
        <taxon>Psychodidae</taxon>
        <taxon>Lutzomyia</taxon>
        <taxon>Lutzomyia</taxon>
    </lineage>
</organism>
<evidence type="ECO:0000256" key="1">
    <source>
        <dbReference type="SAM" id="MobiDB-lite"/>
    </source>
</evidence>